<evidence type="ECO:0000313" key="2">
    <source>
        <dbReference type="EMBL" id="SLN50142.1"/>
    </source>
</evidence>
<dbReference type="AlphaFoldDB" id="A0A1Y5SWN3"/>
<accession>A0A1Y5SWN3</accession>
<sequence length="371" mass="39000">MIRAAALLVLLALPAVAQPTPEALARDAARQLEAAGAELAQAGEGYDRIDGLTRVIHAYESGLAAMRHSLRAARLREAEVTQRLDDESTQVGAVLNALTTMGQAPEAMLLLHPSGPTATARAGMLMSDVTPAMLGEVEALKGDLQEIATLRALQGSALGDLEAGLQQWQDARTGLADAIEARADLPRRVTEDAAAMALLAANARTLTEFADGLATLPEDAISARLPAFETAVGQLSLPVHGEVLRRFDEADAAGVRRSGWVFATLPGALVTTPWPATIRYRGPLLDYRNVMILEPQAGYLMVFAGLAEVYGAAGEVLPAGAPLGIMGGAAEAGMAGFRPDEGAVSSQRLYVEVRRNGEPEDPAKWFAPNQG</sequence>
<feature type="signal peptide" evidence="1">
    <location>
        <begin position="1"/>
        <end position="17"/>
    </location>
</feature>
<name>A0A1Y5SWN3_9RHOB</name>
<dbReference type="SUPFAM" id="SSF51261">
    <property type="entry name" value="Duplicated hybrid motif"/>
    <property type="match status" value="1"/>
</dbReference>
<dbReference type="OrthoDB" id="9809144at2"/>
<feature type="chain" id="PRO_5011012520" description="Peptidase family M23" evidence="1">
    <location>
        <begin position="18"/>
        <end position="371"/>
    </location>
</feature>
<dbReference type="Proteomes" id="UP000193870">
    <property type="component" value="Unassembled WGS sequence"/>
</dbReference>
<dbReference type="Gene3D" id="2.70.70.10">
    <property type="entry name" value="Glucose Permease (Domain IIA)"/>
    <property type="match status" value="1"/>
</dbReference>
<gene>
    <name evidence="2" type="ORF">PAM7066_02251</name>
</gene>
<evidence type="ECO:0008006" key="4">
    <source>
        <dbReference type="Google" id="ProtNLM"/>
    </source>
</evidence>
<keyword evidence="3" id="KW-1185">Reference proteome</keyword>
<dbReference type="EMBL" id="FWFV01000006">
    <property type="protein sequence ID" value="SLN50142.1"/>
    <property type="molecule type" value="Genomic_DNA"/>
</dbReference>
<dbReference type="RefSeq" id="WP_085854232.1">
    <property type="nucleotide sequence ID" value="NZ_FOPF01000006.1"/>
</dbReference>
<dbReference type="InterPro" id="IPR011055">
    <property type="entry name" value="Dup_hybrid_motif"/>
</dbReference>
<protein>
    <recommendedName>
        <fullName evidence="4">Peptidase family M23</fullName>
    </recommendedName>
</protein>
<keyword evidence="1" id="KW-0732">Signal</keyword>
<evidence type="ECO:0000256" key="1">
    <source>
        <dbReference type="SAM" id="SignalP"/>
    </source>
</evidence>
<dbReference type="STRING" id="315423.SAMN04488020_10618"/>
<organism evidence="2 3">
    <name type="scientific">Palleronia marisminoris</name>
    <dbReference type="NCBI Taxonomy" id="315423"/>
    <lineage>
        <taxon>Bacteria</taxon>
        <taxon>Pseudomonadati</taxon>
        <taxon>Pseudomonadota</taxon>
        <taxon>Alphaproteobacteria</taxon>
        <taxon>Rhodobacterales</taxon>
        <taxon>Roseobacteraceae</taxon>
        <taxon>Palleronia</taxon>
    </lineage>
</organism>
<evidence type="ECO:0000313" key="3">
    <source>
        <dbReference type="Proteomes" id="UP000193870"/>
    </source>
</evidence>
<proteinExistence type="predicted"/>
<reference evidence="2 3" key="1">
    <citation type="submission" date="2017-03" db="EMBL/GenBank/DDBJ databases">
        <authorList>
            <person name="Afonso C.L."/>
            <person name="Miller P.J."/>
            <person name="Scott M.A."/>
            <person name="Spackman E."/>
            <person name="Goraichik I."/>
            <person name="Dimitrov K.M."/>
            <person name="Suarez D.L."/>
            <person name="Swayne D.E."/>
        </authorList>
    </citation>
    <scope>NUCLEOTIDE SEQUENCE [LARGE SCALE GENOMIC DNA]</scope>
    <source>
        <strain evidence="2 3">CECT 7066</strain>
    </source>
</reference>